<dbReference type="Gene3D" id="1.10.4080.10">
    <property type="entry name" value="ADP-ribosylation/Crystallin J1"/>
    <property type="match status" value="1"/>
</dbReference>
<dbReference type="RefSeq" id="WP_134169522.1">
    <property type="nucleotide sequence ID" value="NZ_SODD01000017.1"/>
</dbReference>
<dbReference type="GO" id="GO:0016787">
    <property type="term" value="F:hydrolase activity"/>
    <property type="evidence" value="ECO:0007669"/>
    <property type="project" value="UniProtKB-KW"/>
</dbReference>
<protein>
    <submittedName>
        <fullName evidence="4">ADP-ribosylglycohydrolase</fullName>
    </submittedName>
</protein>
<dbReference type="PANTHER" id="PTHR16222:SF24">
    <property type="entry name" value="ADP-RIBOSYLHYDROLASE ARH3"/>
    <property type="match status" value="1"/>
</dbReference>
<evidence type="ECO:0000313" key="4">
    <source>
        <dbReference type="EMBL" id="TDW19807.1"/>
    </source>
</evidence>
<comment type="caution">
    <text evidence="4">The sequence shown here is derived from an EMBL/GenBank/DDBJ whole genome shotgun (WGS) entry which is preliminary data.</text>
</comment>
<keyword evidence="3" id="KW-0460">Magnesium</keyword>
<sequence length="343" mass="36373">MNLNKKIESTLGLAAIADAMGAATENLTRAQIMDMYDGPVTDFKKPGVTAFALGNEAGEVTDDFSQIYFLSKSILKNGGKIDKQAVIQAILDWSEVPRYFNRFAGPTTRTAIAMYKDPNTEMKPLPGAVTVDYASKATNGGAMKIAPAGLLHPGDIEGAIRDAICITSVTHDNSLAIAGACAVAAATSAGLLESSSMDQVIAAGIYGAVRGYDIACVESRDVAGSSLIKRIHLAIAIANEPSTKEQRLQKLADIIGNGLHVCEAVPCAFGIMELNKDSAMQAVYDAVNIGYDTDTIATIVATMVGPFVDTEDAHYQELFKKVQEMNNMDIVQLAKDLTEVVNG</sequence>
<evidence type="ECO:0000256" key="2">
    <source>
        <dbReference type="ARBA" id="ARBA00022801"/>
    </source>
</evidence>
<feature type="binding site" evidence="3">
    <location>
        <position position="61"/>
    </location>
    <ligand>
        <name>Mg(2+)</name>
        <dbReference type="ChEBI" id="CHEBI:18420"/>
        <label>1</label>
    </ligand>
</feature>
<feature type="binding site" evidence="3">
    <location>
        <position position="292"/>
    </location>
    <ligand>
        <name>Mg(2+)</name>
        <dbReference type="ChEBI" id="CHEBI:18420"/>
        <label>1</label>
    </ligand>
</feature>
<evidence type="ECO:0000256" key="3">
    <source>
        <dbReference type="PIRSR" id="PIRSR605502-1"/>
    </source>
</evidence>
<feature type="binding site" evidence="3">
    <location>
        <position position="63"/>
    </location>
    <ligand>
        <name>Mg(2+)</name>
        <dbReference type="ChEBI" id="CHEBI:18420"/>
        <label>1</label>
    </ligand>
</feature>
<dbReference type="AlphaFoldDB" id="A0A4R7ZPG5"/>
<feature type="binding site" evidence="3">
    <location>
        <position position="62"/>
    </location>
    <ligand>
        <name>Mg(2+)</name>
        <dbReference type="ChEBI" id="CHEBI:18420"/>
        <label>1</label>
    </ligand>
</feature>
<dbReference type="InterPro" id="IPR050792">
    <property type="entry name" value="ADP-ribosylglycohydrolase"/>
</dbReference>
<dbReference type="PANTHER" id="PTHR16222">
    <property type="entry name" value="ADP-RIBOSYLGLYCOHYDROLASE"/>
    <property type="match status" value="1"/>
</dbReference>
<evidence type="ECO:0000256" key="1">
    <source>
        <dbReference type="ARBA" id="ARBA00010702"/>
    </source>
</evidence>
<gene>
    <name evidence="4" type="ORF">EDD63_11727</name>
</gene>
<feature type="binding site" evidence="3">
    <location>
        <position position="295"/>
    </location>
    <ligand>
        <name>Mg(2+)</name>
        <dbReference type="ChEBI" id="CHEBI:18420"/>
        <label>1</label>
    </ligand>
</feature>
<comment type="cofactor">
    <cofactor evidence="3">
        <name>Mg(2+)</name>
        <dbReference type="ChEBI" id="CHEBI:18420"/>
    </cofactor>
    <text evidence="3">Binds 2 magnesium ions per subunit.</text>
</comment>
<reference evidence="4 5" key="1">
    <citation type="submission" date="2019-03" db="EMBL/GenBank/DDBJ databases">
        <title>Genomic Encyclopedia of Type Strains, Phase IV (KMG-IV): sequencing the most valuable type-strain genomes for metagenomic binning, comparative biology and taxonomic classification.</title>
        <authorList>
            <person name="Goeker M."/>
        </authorList>
    </citation>
    <scope>NUCLEOTIDE SEQUENCE [LARGE SCALE GENOMIC DNA]</scope>
    <source>
        <strain evidence="4 5">DSM 28867</strain>
    </source>
</reference>
<keyword evidence="5" id="KW-1185">Reference proteome</keyword>
<dbReference type="InterPro" id="IPR005502">
    <property type="entry name" value="Ribosyl_crysJ1"/>
</dbReference>
<dbReference type="OrthoDB" id="9798107at2"/>
<dbReference type="EMBL" id="SODD01000017">
    <property type="protein sequence ID" value="TDW19807.1"/>
    <property type="molecule type" value="Genomic_DNA"/>
</dbReference>
<comment type="similarity">
    <text evidence="1">Belongs to the ADP-ribosylglycohydrolase family.</text>
</comment>
<keyword evidence="3" id="KW-0479">Metal-binding</keyword>
<organism evidence="4 5">
    <name type="scientific">Breznakia blatticola</name>
    <dbReference type="NCBI Taxonomy" id="1754012"/>
    <lineage>
        <taxon>Bacteria</taxon>
        <taxon>Bacillati</taxon>
        <taxon>Bacillota</taxon>
        <taxon>Erysipelotrichia</taxon>
        <taxon>Erysipelotrichales</taxon>
        <taxon>Erysipelotrichaceae</taxon>
        <taxon>Breznakia</taxon>
    </lineage>
</organism>
<dbReference type="InterPro" id="IPR036705">
    <property type="entry name" value="Ribosyl_crysJ1_sf"/>
</dbReference>
<name>A0A4R7ZPG5_9FIRM</name>
<proteinExistence type="inferred from homology"/>
<accession>A0A4R7ZPG5</accession>
<keyword evidence="2 4" id="KW-0378">Hydrolase</keyword>
<dbReference type="Proteomes" id="UP000294743">
    <property type="component" value="Unassembled WGS sequence"/>
</dbReference>
<evidence type="ECO:0000313" key="5">
    <source>
        <dbReference type="Proteomes" id="UP000294743"/>
    </source>
</evidence>
<dbReference type="SUPFAM" id="SSF101478">
    <property type="entry name" value="ADP-ribosylglycohydrolase"/>
    <property type="match status" value="1"/>
</dbReference>
<dbReference type="GO" id="GO:0046872">
    <property type="term" value="F:metal ion binding"/>
    <property type="evidence" value="ECO:0007669"/>
    <property type="project" value="UniProtKB-KW"/>
</dbReference>
<feature type="binding site" evidence="3">
    <location>
        <position position="294"/>
    </location>
    <ligand>
        <name>Mg(2+)</name>
        <dbReference type="ChEBI" id="CHEBI:18420"/>
        <label>1</label>
    </ligand>
</feature>
<dbReference type="Pfam" id="PF03747">
    <property type="entry name" value="ADP_ribosyl_GH"/>
    <property type="match status" value="1"/>
</dbReference>